<protein>
    <submittedName>
        <fullName evidence="6">TetR/AcrR family transcriptional regulator</fullName>
    </submittedName>
</protein>
<keyword evidence="1" id="KW-0805">Transcription regulation</keyword>
<dbReference type="EMBL" id="QZKU01000105">
    <property type="protein sequence ID" value="RJP18123.1"/>
    <property type="molecule type" value="Genomic_DNA"/>
</dbReference>
<dbReference type="SUPFAM" id="SSF48498">
    <property type="entry name" value="Tetracyclin repressor-like, C-terminal domain"/>
    <property type="match status" value="1"/>
</dbReference>
<dbReference type="InterPro" id="IPR009057">
    <property type="entry name" value="Homeodomain-like_sf"/>
</dbReference>
<evidence type="ECO:0000259" key="5">
    <source>
        <dbReference type="PROSITE" id="PS50977"/>
    </source>
</evidence>
<gene>
    <name evidence="6" type="ORF">C4520_14835</name>
</gene>
<keyword evidence="2 4" id="KW-0238">DNA-binding</keyword>
<dbReference type="Pfam" id="PF16925">
    <property type="entry name" value="TetR_C_13"/>
    <property type="match status" value="1"/>
</dbReference>
<dbReference type="PROSITE" id="PS50977">
    <property type="entry name" value="HTH_TETR_2"/>
    <property type="match status" value="1"/>
</dbReference>
<dbReference type="Gene3D" id="1.10.357.10">
    <property type="entry name" value="Tetracycline Repressor, domain 2"/>
    <property type="match status" value="1"/>
</dbReference>
<organism evidence="6 7">
    <name type="scientific">Abyssobacteria bacterium (strain SURF_5)</name>
    <dbReference type="NCBI Taxonomy" id="2093360"/>
    <lineage>
        <taxon>Bacteria</taxon>
        <taxon>Pseudomonadati</taxon>
        <taxon>Candidatus Hydrogenedentota</taxon>
        <taxon>Candidatus Abyssobacteria</taxon>
    </lineage>
</organism>
<dbReference type="PROSITE" id="PS01081">
    <property type="entry name" value="HTH_TETR_1"/>
    <property type="match status" value="1"/>
</dbReference>
<reference evidence="6 7" key="1">
    <citation type="journal article" date="2017" name="ISME J.">
        <title>Energy and carbon metabolisms in a deep terrestrial subsurface fluid microbial community.</title>
        <authorList>
            <person name="Momper L."/>
            <person name="Jungbluth S.P."/>
            <person name="Lee M.D."/>
            <person name="Amend J.P."/>
        </authorList>
    </citation>
    <scope>NUCLEOTIDE SEQUENCE [LARGE SCALE GENOMIC DNA]</scope>
    <source>
        <strain evidence="6">SURF_5</strain>
    </source>
</reference>
<dbReference type="GO" id="GO:0003677">
    <property type="term" value="F:DNA binding"/>
    <property type="evidence" value="ECO:0007669"/>
    <property type="project" value="UniProtKB-UniRule"/>
</dbReference>
<evidence type="ECO:0000313" key="6">
    <source>
        <dbReference type="EMBL" id="RJP18123.1"/>
    </source>
</evidence>
<feature type="domain" description="HTH tetR-type" evidence="5">
    <location>
        <begin position="26"/>
        <end position="86"/>
    </location>
</feature>
<dbReference type="PRINTS" id="PR00455">
    <property type="entry name" value="HTHTETR"/>
</dbReference>
<dbReference type="InterPro" id="IPR001647">
    <property type="entry name" value="HTH_TetR"/>
</dbReference>
<evidence type="ECO:0000256" key="1">
    <source>
        <dbReference type="ARBA" id="ARBA00023015"/>
    </source>
</evidence>
<evidence type="ECO:0000256" key="3">
    <source>
        <dbReference type="ARBA" id="ARBA00023163"/>
    </source>
</evidence>
<dbReference type="Proteomes" id="UP000265882">
    <property type="component" value="Unassembled WGS sequence"/>
</dbReference>
<comment type="caution">
    <text evidence="6">The sequence shown here is derived from an EMBL/GenBank/DDBJ whole genome shotgun (WGS) entry which is preliminary data.</text>
</comment>
<evidence type="ECO:0000256" key="2">
    <source>
        <dbReference type="ARBA" id="ARBA00023125"/>
    </source>
</evidence>
<dbReference type="PANTHER" id="PTHR47506:SF3">
    <property type="entry name" value="HTH-TYPE TRANSCRIPTIONAL REGULATOR LMRA"/>
    <property type="match status" value="1"/>
</dbReference>
<proteinExistence type="predicted"/>
<dbReference type="InterPro" id="IPR011075">
    <property type="entry name" value="TetR_C"/>
</dbReference>
<dbReference type="InterPro" id="IPR036271">
    <property type="entry name" value="Tet_transcr_reg_TetR-rel_C_sf"/>
</dbReference>
<keyword evidence="3" id="KW-0804">Transcription</keyword>
<dbReference type="PANTHER" id="PTHR47506">
    <property type="entry name" value="TRANSCRIPTIONAL REGULATORY PROTEIN"/>
    <property type="match status" value="1"/>
</dbReference>
<dbReference type="SUPFAM" id="SSF46689">
    <property type="entry name" value="Homeodomain-like"/>
    <property type="match status" value="1"/>
</dbReference>
<accession>A0A3A4N973</accession>
<feature type="DNA-binding region" description="H-T-H motif" evidence="4">
    <location>
        <begin position="49"/>
        <end position="68"/>
    </location>
</feature>
<name>A0A3A4N973_ABYX5</name>
<dbReference type="Pfam" id="PF00440">
    <property type="entry name" value="TetR_N"/>
    <property type="match status" value="1"/>
</dbReference>
<evidence type="ECO:0000256" key="4">
    <source>
        <dbReference type="PROSITE-ProRule" id="PRU00335"/>
    </source>
</evidence>
<evidence type="ECO:0000313" key="7">
    <source>
        <dbReference type="Proteomes" id="UP000265882"/>
    </source>
</evidence>
<dbReference type="AlphaFoldDB" id="A0A3A4N973"/>
<dbReference type="InterPro" id="IPR023772">
    <property type="entry name" value="DNA-bd_HTH_TetR-type_CS"/>
</dbReference>
<sequence length="218" mass="25130">MVKFVLETDWSVFKRMMMTTTLEKGKHTRERIVEVAAELFRKNGFHSTSLTQILTASGITKGGFYFHFKSKEELGDAVIEYMKDFWVKNVLNEVAREKGALAKIERMFDIMIKTHEGNVFHGCALLAVLTAEMMEVEQHFSERLRKIYMNWKQSIVQILEQGKQEGLFKEWVNPDSLALLIIGALQGTTMMAHLDPDRLELSWLFKNLRLLVLEGVAS</sequence>